<comment type="caution">
    <text evidence="1">The sequence shown here is derived from an EMBL/GenBank/DDBJ whole genome shotgun (WGS) entry which is preliminary data.</text>
</comment>
<reference evidence="1" key="1">
    <citation type="submission" date="2021-02" db="EMBL/GenBank/DDBJ databases">
        <authorList>
            <person name="Nowell W R."/>
        </authorList>
    </citation>
    <scope>NUCLEOTIDE SEQUENCE</scope>
</reference>
<gene>
    <name evidence="1" type="ORF">VCS650_LOCUS3923</name>
</gene>
<dbReference type="OrthoDB" id="10050035at2759"/>
<name>A0A813SMW8_9BILA</name>
<dbReference type="EMBL" id="CAJNON010000021">
    <property type="protein sequence ID" value="CAF0799233.1"/>
    <property type="molecule type" value="Genomic_DNA"/>
</dbReference>
<evidence type="ECO:0000313" key="2">
    <source>
        <dbReference type="Proteomes" id="UP000663891"/>
    </source>
</evidence>
<organism evidence="1 2">
    <name type="scientific">Adineta steineri</name>
    <dbReference type="NCBI Taxonomy" id="433720"/>
    <lineage>
        <taxon>Eukaryota</taxon>
        <taxon>Metazoa</taxon>
        <taxon>Spiralia</taxon>
        <taxon>Gnathifera</taxon>
        <taxon>Rotifera</taxon>
        <taxon>Eurotatoria</taxon>
        <taxon>Bdelloidea</taxon>
        <taxon>Adinetida</taxon>
        <taxon>Adinetidae</taxon>
        <taxon>Adineta</taxon>
    </lineage>
</organism>
<evidence type="ECO:0000313" key="1">
    <source>
        <dbReference type="EMBL" id="CAF0799233.1"/>
    </source>
</evidence>
<protein>
    <submittedName>
        <fullName evidence="1">Uncharacterized protein</fullName>
    </submittedName>
</protein>
<proteinExistence type="predicted"/>
<dbReference type="Gene3D" id="2.60.120.260">
    <property type="entry name" value="Galactose-binding domain-like"/>
    <property type="match status" value="1"/>
</dbReference>
<dbReference type="AlphaFoldDB" id="A0A813SMW8"/>
<sequence>MTTTTTRTTTITTTTTTMTTTTTTITTTRTTTTTTTTTTRTTTITTTTTTTTVATTTPTCSTFPGNPPGQINSFAKNGANFPLMTYTKYTSNFTANSTLATLSFIITGEGGTGANHYWLLDEVSVNHTNANADVLINGGFETGNLTGWTQSCNTAANCVAGYYSHTVTSPCFTGSYCVFDSCKNTDYLQQSFSTVPGDYYIISYYLRNGNTDAGPIAMYVTLT</sequence>
<dbReference type="Proteomes" id="UP000663891">
    <property type="component" value="Unassembled WGS sequence"/>
</dbReference>
<accession>A0A813SMW8</accession>